<evidence type="ECO:0000313" key="2">
    <source>
        <dbReference type="EMBL" id="BAD88316.1"/>
    </source>
</evidence>
<protein>
    <submittedName>
        <fullName evidence="2">Uncharacterized protein</fullName>
    </submittedName>
</protein>
<gene>
    <name evidence="2" type="primary">B1455F06.14</name>
</gene>
<feature type="region of interest" description="Disordered" evidence="1">
    <location>
        <begin position="1"/>
        <end position="87"/>
    </location>
</feature>
<accession>Q5JJN5</accession>
<name>Q5JJN5_ORYSJ</name>
<reference evidence="3" key="1">
    <citation type="journal article" date="2005" name="Nature">
        <title>The map-based sequence of the rice genome.</title>
        <authorList>
            <consortium name="International rice genome sequencing project (IRGSP)"/>
            <person name="Matsumoto T."/>
            <person name="Wu J."/>
            <person name="Kanamori H."/>
            <person name="Katayose Y."/>
            <person name="Fujisawa M."/>
            <person name="Namiki N."/>
            <person name="Mizuno H."/>
            <person name="Yamamoto K."/>
            <person name="Antonio B.A."/>
            <person name="Baba T."/>
            <person name="Sakata K."/>
            <person name="Nagamura Y."/>
            <person name="Aoki H."/>
            <person name="Arikawa K."/>
            <person name="Arita K."/>
            <person name="Bito T."/>
            <person name="Chiden Y."/>
            <person name="Fujitsuka N."/>
            <person name="Fukunaka R."/>
            <person name="Hamada M."/>
            <person name="Harada C."/>
            <person name="Hayashi A."/>
            <person name="Hijishita S."/>
            <person name="Honda M."/>
            <person name="Hosokawa S."/>
            <person name="Ichikawa Y."/>
            <person name="Idonuma A."/>
            <person name="Iijima M."/>
            <person name="Ikeda M."/>
            <person name="Ikeno M."/>
            <person name="Ito K."/>
            <person name="Ito S."/>
            <person name="Ito T."/>
            <person name="Ito Y."/>
            <person name="Ito Y."/>
            <person name="Iwabuchi A."/>
            <person name="Kamiya K."/>
            <person name="Karasawa W."/>
            <person name="Kurita K."/>
            <person name="Katagiri S."/>
            <person name="Kikuta A."/>
            <person name="Kobayashi H."/>
            <person name="Kobayashi N."/>
            <person name="Machita K."/>
            <person name="Maehara T."/>
            <person name="Masukawa M."/>
            <person name="Mizubayashi T."/>
            <person name="Mukai Y."/>
            <person name="Nagasaki H."/>
            <person name="Nagata Y."/>
            <person name="Naito S."/>
            <person name="Nakashima M."/>
            <person name="Nakama Y."/>
            <person name="Nakamichi Y."/>
            <person name="Nakamura M."/>
            <person name="Meguro A."/>
            <person name="Negishi M."/>
            <person name="Ohta I."/>
            <person name="Ohta T."/>
            <person name="Okamoto M."/>
            <person name="Ono N."/>
            <person name="Saji S."/>
            <person name="Sakaguchi M."/>
            <person name="Sakai K."/>
            <person name="Shibata M."/>
            <person name="Shimokawa T."/>
            <person name="Song J."/>
            <person name="Takazaki Y."/>
            <person name="Terasawa K."/>
            <person name="Tsugane M."/>
            <person name="Tsuji K."/>
            <person name="Ueda S."/>
            <person name="Waki K."/>
            <person name="Yamagata H."/>
            <person name="Yamamoto M."/>
            <person name="Yamamoto S."/>
            <person name="Yamane H."/>
            <person name="Yoshiki S."/>
            <person name="Yoshihara R."/>
            <person name="Yukawa K."/>
            <person name="Zhong H."/>
            <person name="Yano M."/>
            <person name="Yuan Q."/>
            <person name="Ouyang S."/>
            <person name="Liu J."/>
            <person name="Jones K.M."/>
            <person name="Gansberger K."/>
            <person name="Moffat K."/>
            <person name="Hill J."/>
            <person name="Bera J."/>
            <person name="Fadrosh D."/>
            <person name="Jin S."/>
            <person name="Johri S."/>
            <person name="Kim M."/>
            <person name="Overton L."/>
            <person name="Reardon M."/>
            <person name="Tsitrin T."/>
            <person name="Vuong H."/>
            <person name="Weaver B."/>
            <person name="Ciecko A."/>
            <person name="Tallon L."/>
            <person name="Jackson J."/>
            <person name="Pai G."/>
            <person name="Aken S.V."/>
            <person name="Utterback T."/>
            <person name="Reidmuller S."/>
            <person name="Feldblyum T."/>
            <person name="Hsiao J."/>
            <person name="Zismann V."/>
            <person name="Iobst S."/>
            <person name="de Vazeille A.R."/>
            <person name="Buell C.R."/>
            <person name="Ying K."/>
            <person name="Li Y."/>
            <person name="Lu T."/>
            <person name="Huang Y."/>
            <person name="Zhao Q."/>
            <person name="Feng Q."/>
            <person name="Zhang L."/>
            <person name="Zhu J."/>
            <person name="Weng Q."/>
            <person name="Mu J."/>
            <person name="Lu Y."/>
            <person name="Fan D."/>
            <person name="Liu Y."/>
            <person name="Guan J."/>
            <person name="Zhang Y."/>
            <person name="Yu S."/>
            <person name="Liu X."/>
            <person name="Zhang Y."/>
            <person name="Hong G."/>
            <person name="Han B."/>
            <person name="Choisne N."/>
            <person name="Demange N."/>
            <person name="Orjeda G."/>
            <person name="Samain S."/>
            <person name="Cattolico L."/>
            <person name="Pelletier E."/>
            <person name="Couloux A."/>
            <person name="Segurens B."/>
            <person name="Wincker P."/>
            <person name="D'Hont A."/>
            <person name="Scarpelli C."/>
            <person name="Weissenbach J."/>
            <person name="Salanoubat M."/>
            <person name="Quetier F."/>
            <person name="Yu Y."/>
            <person name="Kim H.R."/>
            <person name="Rambo T."/>
            <person name="Currie J."/>
            <person name="Collura K."/>
            <person name="Luo M."/>
            <person name="Yang T."/>
            <person name="Ammiraju J.S.S."/>
            <person name="Engler F."/>
            <person name="Soderlund C."/>
            <person name="Wing R.A."/>
            <person name="Palmer L.E."/>
            <person name="de la Bastide M."/>
            <person name="Spiegel L."/>
            <person name="Nascimento L."/>
            <person name="Zutavern T."/>
            <person name="O'Shaughnessy A."/>
            <person name="Dike S."/>
            <person name="Dedhia N."/>
            <person name="Preston R."/>
            <person name="Balija V."/>
            <person name="McCombie W.R."/>
            <person name="Chow T."/>
            <person name="Chen H."/>
            <person name="Chung M."/>
            <person name="Chen C."/>
            <person name="Shaw J."/>
            <person name="Wu H."/>
            <person name="Hsiao K."/>
            <person name="Chao Y."/>
            <person name="Chu M."/>
            <person name="Cheng C."/>
            <person name="Hour A."/>
            <person name="Lee P."/>
            <person name="Lin S."/>
            <person name="Lin Y."/>
            <person name="Liou J."/>
            <person name="Liu S."/>
            <person name="Hsing Y."/>
            <person name="Raghuvanshi S."/>
            <person name="Mohanty A."/>
            <person name="Bharti A.K."/>
            <person name="Gaur A."/>
            <person name="Gupta V."/>
            <person name="Kumar D."/>
            <person name="Ravi V."/>
            <person name="Vij S."/>
            <person name="Kapur A."/>
            <person name="Khurana P."/>
            <person name="Khurana P."/>
            <person name="Khurana J.P."/>
            <person name="Tyagi A.K."/>
            <person name="Gaikwad K."/>
            <person name="Singh A."/>
            <person name="Dalal V."/>
            <person name="Srivastava S."/>
            <person name="Dixit A."/>
            <person name="Pal A.K."/>
            <person name="Ghazi I.A."/>
            <person name="Yadav M."/>
            <person name="Pandit A."/>
            <person name="Bhargava A."/>
            <person name="Sureshbabu K."/>
            <person name="Batra K."/>
            <person name="Sharma T.R."/>
            <person name="Mohapatra T."/>
            <person name="Singh N.K."/>
            <person name="Messing J."/>
            <person name="Nelson A.B."/>
            <person name="Fuks G."/>
            <person name="Kavchok S."/>
            <person name="Keizer G."/>
            <person name="Linton E."/>
            <person name="Llaca V."/>
            <person name="Song R."/>
            <person name="Tanyolac B."/>
            <person name="Young S."/>
            <person name="Ho-Il K."/>
            <person name="Hahn J.H."/>
            <person name="Sangsakoo G."/>
            <person name="Vanavichit A."/>
            <person name="de Mattos Luiz.A.T."/>
            <person name="Zimmer P.D."/>
            <person name="Malone G."/>
            <person name="Dellagostin O."/>
            <person name="de Oliveira A.C."/>
            <person name="Bevan M."/>
            <person name="Bancroft I."/>
            <person name="Minx P."/>
            <person name="Cordum H."/>
            <person name="Wilson R."/>
            <person name="Cheng Z."/>
            <person name="Jin W."/>
            <person name="Jiang J."/>
            <person name="Leong S.A."/>
            <person name="Iwama H."/>
            <person name="Gojobori T."/>
            <person name="Itoh T."/>
            <person name="Niimura Y."/>
            <person name="Fujii Y."/>
            <person name="Habara T."/>
            <person name="Sakai H."/>
            <person name="Sato Y."/>
            <person name="Wilson G."/>
            <person name="Kumar K."/>
            <person name="McCouch S."/>
            <person name="Juretic N."/>
            <person name="Hoen D."/>
            <person name="Wright S."/>
            <person name="Bruskiewich R."/>
            <person name="Bureau T."/>
            <person name="Miyao A."/>
            <person name="Hirochika H."/>
            <person name="Nishikawa T."/>
            <person name="Kadowaki K."/>
            <person name="Sugiura M."/>
            <person name="Burr B."/>
            <person name="Sasaki T."/>
        </authorList>
    </citation>
    <scope>NUCLEOTIDE SEQUENCE [LARGE SCALE GENOMIC DNA]</scope>
    <source>
        <strain evidence="3">cv. Nipponbare</strain>
    </source>
</reference>
<organism evidence="2 3">
    <name type="scientific">Oryza sativa subsp. japonica</name>
    <name type="common">Rice</name>
    <dbReference type="NCBI Taxonomy" id="39947"/>
    <lineage>
        <taxon>Eukaryota</taxon>
        <taxon>Viridiplantae</taxon>
        <taxon>Streptophyta</taxon>
        <taxon>Embryophyta</taxon>
        <taxon>Tracheophyta</taxon>
        <taxon>Spermatophyta</taxon>
        <taxon>Magnoliopsida</taxon>
        <taxon>Liliopsida</taxon>
        <taxon>Poales</taxon>
        <taxon>Poaceae</taxon>
        <taxon>BOP clade</taxon>
        <taxon>Oryzoideae</taxon>
        <taxon>Oryzeae</taxon>
        <taxon>Oryzinae</taxon>
        <taxon>Oryza</taxon>
        <taxon>Oryza sativa</taxon>
    </lineage>
</organism>
<proteinExistence type="predicted"/>
<evidence type="ECO:0000256" key="1">
    <source>
        <dbReference type="SAM" id="MobiDB-lite"/>
    </source>
</evidence>
<dbReference type="AlphaFoldDB" id="Q5JJN5"/>
<sequence>MVEYMWCGGDERTKLGSGGVGPADQLACSSNQQGGFGEPPATMPSRRPEKLYAPATSPERPTAEVPTAADPAGEHQRRIMRSALHNS</sequence>
<dbReference type="EMBL" id="AP006167">
    <property type="protein sequence ID" value="BAD88316.1"/>
    <property type="molecule type" value="Genomic_DNA"/>
</dbReference>
<reference evidence="3" key="2">
    <citation type="journal article" date="2008" name="Nucleic Acids Res.">
        <title>The rice annotation project database (RAP-DB): 2008 update.</title>
        <authorList>
            <consortium name="The rice annotation project (RAP)"/>
        </authorList>
    </citation>
    <scope>GENOME REANNOTATION</scope>
    <source>
        <strain evidence="3">cv. Nipponbare</strain>
    </source>
</reference>
<dbReference type="Proteomes" id="UP000000763">
    <property type="component" value="Chromosome 1"/>
</dbReference>
<evidence type="ECO:0000313" key="3">
    <source>
        <dbReference type="Proteomes" id="UP000000763"/>
    </source>
</evidence>